<gene>
    <name evidence="2" type="ORF">FZ934_04315</name>
</gene>
<dbReference type="KEGG" id="rgr:FZ934_04315"/>
<dbReference type="PROSITE" id="PS50943">
    <property type="entry name" value="HTH_CROC1"/>
    <property type="match status" value="1"/>
</dbReference>
<organism evidence="2 3">
    <name type="scientific">Rhizobium grahamii</name>
    <dbReference type="NCBI Taxonomy" id="1120045"/>
    <lineage>
        <taxon>Bacteria</taxon>
        <taxon>Pseudomonadati</taxon>
        <taxon>Pseudomonadota</taxon>
        <taxon>Alphaproteobacteria</taxon>
        <taxon>Hyphomicrobiales</taxon>
        <taxon>Rhizobiaceae</taxon>
        <taxon>Rhizobium/Agrobacterium group</taxon>
        <taxon>Rhizobium</taxon>
    </lineage>
</organism>
<evidence type="ECO:0000259" key="1">
    <source>
        <dbReference type="PROSITE" id="PS50943"/>
    </source>
</evidence>
<keyword evidence="3" id="KW-1185">Reference proteome</keyword>
<dbReference type="SUPFAM" id="SSF47413">
    <property type="entry name" value="lambda repressor-like DNA-binding domains"/>
    <property type="match status" value="1"/>
</dbReference>
<dbReference type="AlphaFoldDB" id="A0A5Q0C2R4"/>
<dbReference type="InterPro" id="IPR010982">
    <property type="entry name" value="Lambda_DNA-bd_dom_sf"/>
</dbReference>
<dbReference type="RefSeq" id="WP_153270067.1">
    <property type="nucleotide sequence ID" value="NZ_CP043498.1"/>
</dbReference>
<dbReference type="EMBL" id="CP043498">
    <property type="protein sequence ID" value="QFY59723.1"/>
    <property type="molecule type" value="Genomic_DNA"/>
</dbReference>
<protein>
    <submittedName>
        <fullName evidence="2">Helix-turn-helix transcriptional regulator</fullName>
    </submittedName>
</protein>
<accession>A0A5Q0C2R4</accession>
<dbReference type="GO" id="GO:0003677">
    <property type="term" value="F:DNA binding"/>
    <property type="evidence" value="ECO:0007669"/>
    <property type="project" value="InterPro"/>
</dbReference>
<dbReference type="OrthoDB" id="8404413at2"/>
<dbReference type="Gene3D" id="1.10.260.40">
    <property type="entry name" value="lambda repressor-like DNA-binding domains"/>
    <property type="match status" value="2"/>
</dbReference>
<evidence type="ECO:0000313" key="2">
    <source>
        <dbReference type="EMBL" id="QFY59723.1"/>
    </source>
</evidence>
<dbReference type="InterPro" id="IPR001387">
    <property type="entry name" value="Cro/C1-type_HTH"/>
</dbReference>
<proteinExistence type="predicted"/>
<dbReference type="Proteomes" id="UP000326881">
    <property type="component" value="Chromosome"/>
</dbReference>
<evidence type="ECO:0000313" key="3">
    <source>
        <dbReference type="Proteomes" id="UP000326881"/>
    </source>
</evidence>
<reference evidence="2 3" key="1">
    <citation type="submission" date="2019-08" db="EMBL/GenBank/DDBJ databases">
        <title>Prosopis cineraria nodule microbiome.</title>
        <authorList>
            <person name="Ali R."/>
            <person name="Chaluvadi S.R."/>
            <person name="Wang X."/>
        </authorList>
    </citation>
    <scope>NUCLEOTIDE SEQUENCE [LARGE SCALE GENOMIC DNA]</scope>
    <source>
        <strain evidence="2 3">BG7</strain>
    </source>
</reference>
<feature type="domain" description="HTH cro/C1-type" evidence="1">
    <location>
        <begin position="75"/>
        <end position="105"/>
    </location>
</feature>
<sequence>MLGLKQSDLASKAMVTRSVLLGLEQPGRKHPDRLALSQIRDALLSDGLIFVDATDTAGEGVRWAKPSGKVWVDCLKDARAMLGYTLDELSEKSGVGRYVIARLEKTERKRINELSANRLRDVFFENGVTILPEEADTGAGVRFHSYLKARK</sequence>
<name>A0A5Q0C2R4_9HYPH</name>